<evidence type="ECO:0000313" key="1">
    <source>
        <dbReference type="EMBL" id="ROS04796.1"/>
    </source>
</evidence>
<comment type="caution">
    <text evidence="1">The sequence shown here is derived from an EMBL/GenBank/DDBJ whole genome shotgun (WGS) entry which is preliminary data.</text>
</comment>
<dbReference type="AlphaFoldDB" id="A0A3N2DY49"/>
<evidence type="ECO:0000313" key="2">
    <source>
        <dbReference type="Proteomes" id="UP000275394"/>
    </source>
</evidence>
<dbReference type="Proteomes" id="UP000275394">
    <property type="component" value="Unassembled WGS sequence"/>
</dbReference>
<gene>
    <name evidence="1" type="ORF">EDC56_0309</name>
</gene>
<dbReference type="EMBL" id="RKHR01000003">
    <property type="protein sequence ID" value="ROS04796.1"/>
    <property type="molecule type" value="Genomic_DNA"/>
</dbReference>
<reference evidence="1 2" key="1">
    <citation type="submission" date="2018-11" db="EMBL/GenBank/DDBJ databases">
        <title>Genomic Encyclopedia of Type Strains, Phase IV (KMG-IV): sequencing the most valuable type-strain genomes for metagenomic binning, comparative biology and taxonomic classification.</title>
        <authorList>
            <person name="Goeker M."/>
        </authorList>
    </citation>
    <scope>NUCLEOTIDE SEQUENCE [LARGE SCALE GENOMIC DNA]</scope>
    <source>
        <strain evidence="1 2">DSM 100316</strain>
    </source>
</reference>
<protein>
    <submittedName>
        <fullName evidence="1">Uncharacterized protein</fullName>
    </submittedName>
</protein>
<organism evidence="1 2">
    <name type="scientific">Sinobacterium caligoides</name>
    <dbReference type="NCBI Taxonomy" id="933926"/>
    <lineage>
        <taxon>Bacteria</taxon>
        <taxon>Pseudomonadati</taxon>
        <taxon>Pseudomonadota</taxon>
        <taxon>Gammaproteobacteria</taxon>
        <taxon>Cellvibrionales</taxon>
        <taxon>Spongiibacteraceae</taxon>
        <taxon>Sinobacterium</taxon>
    </lineage>
</organism>
<accession>A0A3N2DY49</accession>
<keyword evidence="2" id="KW-1185">Reference proteome</keyword>
<dbReference type="PROSITE" id="PS51257">
    <property type="entry name" value="PROKAR_LIPOPROTEIN"/>
    <property type="match status" value="1"/>
</dbReference>
<sequence length="211" mass="23443">MIRITIFSLILLITACSSQPMKPKDITGLWLKASKNGEPEGFYLGPQGDLQLYNIFSWLGESWGIEGKSLLWLTATEQVPSPELSELHYSLKGDNLIISEGSYFNGEYQRAAVQILCGSVNILQQADDQQLSITLIQEDKKSTINQKLISRKVIANPETATPFTLAIASDLINDKQPYRLLLVLSDGRTIISRQSIEYTKLPGQCVAPIDL</sequence>
<name>A0A3N2DY49_9GAMM</name>
<proteinExistence type="predicted"/>